<accession>A0A2M8KUB2</accession>
<feature type="transmembrane region" description="Helical" evidence="1">
    <location>
        <begin position="102"/>
        <end position="125"/>
    </location>
</feature>
<comment type="caution">
    <text evidence="2">The sequence shown here is derived from an EMBL/GenBank/DDBJ whole genome shotgun (WGS) entry which is preliminary data.</text>
</comment>
<name>A0A2M8KUB2_9BACT</name>
<keyword evidence="1" id="KW-0812">Transmembrane</keyword>
<feature type="transmembrane region" description="Helical" evidence="1">
    <location>
        <begin position="48"/>
        <end position="65"/>
    </location>
</feature>
<feature type="transmembrane region" description="Helical" evidence="1">
    <location>
        <begin position="20"/>
        <end position="41"/>
    </location>
</feature>
<evidence type="ECO:0000256" key="1">
    <source>
        <dbReference type="SAM" id="Phobius"/>
    </source>
</evidence>
<feature type="non-terminal residue" evidence="2">
    <location>
        <position position="1"/>
    </location>
</feature>
<feature type="transmembrane region" description="Helical" evidence="1">
    <location>
        <begin position="71"/>
        <end position="90"/>
    </location>
</feature>
<reference evidence="3" key="1">
    <citation type="submission" date="2017-09" db="EMBL/GenBank/DDBJ databases">
        <title>Depth-based differentiation of microbial function through sediment-hosted aquifers and enrichment of novel symbionts in the deep terrestrial subsurface.</title>
        <authorList>
            <person name="Probst A.J."/>
            <person name="Ladd B."/>
            <person name="Jarett J.K."/>
            <person name="Geller-Mcgrath D.E."/>
            <person name="Sieber C.M.K."/>
            <person name="Emerson J.B."/>
            <person name="Anantharaman K."/>
            <person name="Thomas B.C."/>
            <person name="Malmstrom R."/>
            <person name="Stieglmeier M."/>
            <person name="Klingl A."/>
            <person name="Woyke T."/>
            <person name="Ryan C.M."/>
            <person name="Banfield J.F."/>
        </authorList>
    </citation>
    <scope>NUCLEOTIDE SEQUENCE [LARGE SCALE GENOMIC DNA]</scope>
</reference>
<feature type="non-terminal residue" evidence="2">
    <location>
        <position position="224"/>
    </location>
</feature>
<organism evidence="2 3">
    <name type="scientific">Candidatus Roizmanbacteria bacterium CG10_big_fil_rev_8_21_14_0_10_45_7</name>
    <dbReference type="NCBI Taxonomy" id="1974854"/>
    <lineage>
        <taxon>Bacteria</taxon>
        <taxon>Candidatus Roizmaniibacteriota</taxon>
    </lineage>
</organism>
<gene>
    <name evidence="2" type="ORF">COU89_02795</name>
</gene>
<dbReference type="AlphaFoldDB" id="A0A2M8KUB2"/>
<keyword evidence="1" id="KW-1133">Transmembrane helix</keyword>
<proteinExistence type="predicted"/>
<sequence>YYLIGAYVLRTFHTTKSLQFINPVIFFLLTAIVFLSAYHTFKNKYKSLMATFAFTALPMINIFPPMVTNEFLNTFCITASIMSAIFIATAKTRKQLIIALSLWLLAAVAGIYTKITILTALPAFFTALGIQLAEHKSIIQKKVKIILFILFFGLFFISSLPILSRKQGGESPSNIQRIATSPFKKDIVFFTRLDWIVKLDMFNAHYYSFLGGSWNSFWQDGHNA</sequence>
<evidence type="ECO:0000313" key="3">
    <source>
        <dbReference type="Proteomes" id="UP000231569"/>
    </source>
</evidence>
<dbReference type="EMBL" id="PFEE01000061">
    <property type="protein sequence ID" value="PJE63514.1"/>
    <property type="molecule type" value="Genomic_DNA"/>
</dbReference>
<dbReference type="Proteomes" id="UP000231569">
    <property type="component" value="Unassembled WGS sequence"/>
</dbReference>
<feature type="transmembrane region" description="Helical" evidence="1">
    <location>
        <begin position="145"/>
        <end position="163"/>
    </location>
</feature>
<evidence type="ECO:0008006" key="4">
    <source>
        <dbReference type="Google" id="ProtNLM"/>
    </source>
</evidence>
<protein>
    <recommendedName>
        <fullName evidence="4">Glycosyltransferase RgtA/B/C/D-like domain-containing protein</fullName>
    </recommendedName>
</protein>
<evidence type="ECO:0000313" key="2">
    <source>
        <dbReference type="EMBL" id="PJE63514.1"/>
    </source>
</evidence>
<keyword evidence="1" id="KW-0472">Membrane</keyword>